<dbReference type="InterPro" id="IPR043729">
    <property type="entry name" value="DUF5672"/>
</dbReference>
<reference evidence="3 4" key="1">
    <citation type="journal article" date="2020" name="Genome Biol. Evol.">
        <title>A new high-quality draft genome assembly of the Chinese cordyceps Ophiocordyceps sinensis.</title>
        <authorList>
            <person name="Shu R."/>
            <person name="Zhang J."/>
            <person name="Meng Q."/>
            <person name="Zhang H."/>
            <person name="Zhou G."/>
            <person name="Li M."/>
            <person name="Wu P."/>
            <person name="Zhao Y."/>
            <person name="Chen C."/>
            <person name="Qin Q."/>
        </authorList>
    </citation>
    <scope>NUCLEOTIDE SEQUENCE [LARGE SCALE GENOMIC DNA]</scope>
    <source>
        <strain evidence="3 4">IOZ07</strain>
    </source>
</reference>
<gene>
    <name evidence="3" type="ORF">G6O67_004181</name>
</gene>
<evidence type="ECO:0000259" key="2">
    <source>
        <dbReference type="Pfam" id="PF18922"/>
    </source>
</evidence>
<name>A0A8H4M031_9HYPO</name>
<dbReference type="EMBL" id="JAAVMX010000005">
    <property type="protein sequence ID" value="KAF4507711.1"/>
    <property type="molecule type" value="Genomic_DNA"/>
</dbReference>
<evidence type="ECO:0000313" key="3">
    <source>
        <dbReference type="EMBL" id="KAF4507711.1"/>
    </source>
</evidence>
<dbReference type="OrthoDB" id="10025998at2759"/>
<proteinExistence type="predicted"/>
<dbReference type="AlphaFoldDB" id="A0A8H4M031"/>
<protein>
    <recommendedName>
        <fullName evidence="2">DUF5672 domain-containing protein</fullName>
    </recommendedName>
</protein>
<feature type="domain" description="DUF5672" evidence="2">
    <location>
        <begin position="114"/>
        <end position="235"/>
    </location>
</feature>
<feature type="region of interest" description="Disordered" evidence="1">
    <location>
        <begin position="220"/>
        <end position="248"/>
    </location>
</feature>
<evidence type="ECO:0000313" key="4">
    <source>
        <dbReference type="Proteomes" id="UP000557566"/>
    </source>
</evidence>
<accession>A0A8H4M031</accession>
<dbReference type="Proteomes" id="UP000557566">
    <property type="component" value="Unassembled WGS sequence"/>
</dbReference>
<sequence length="325" mass="36583">MSTLARLFKSPRHVGLGVVVALILTVTLLYHGPVRFAHVSVDKSKVALLIEDRPQPLLAPTLLHFIYALPPDWHFRFMGSRASVAHVNKSAAIREQVRLGKLDLGLSPSNLSTAGQEMISRFFTTLWLYEKVLQPAEVLLVFQSDSMVCANSKHNVDEYTQYDWVGAPWEPEGRWGGNGGLSIRRVSRIIDVLRNQKRIENSEPEDVWLSERLGHHRHGRVADGPVSSTFSGEMNSGEPERVLGPRLNGSRSLPGLGEYMQGIDDWRDGHYEPMGYHIGSAGHMAGPIWGTPEKREHIWKYCPEAKMILDMDMADYVPGNCHEEW</sequence>
<organism evidence="3 4">
    <name type="scientific">Ophiocordyceps sinensis</name>
    <dbReference type="NCBI Taxonomy" id="72228"/>
    <lineage>
        <taxon>Eukaryota</taxon>
        <taxon>Fungi</taxon>
        <taxon>Dikarya</taxon>
        <taxon>Ascomycota</taxon>
        <taxon>Pezizomycotina</taxon>
        <taxon>Sordariomycetes</taxon>
        <taxon>Hypocreomycetidae</taxon>
        <taxon>Hypocreales</taxon>
        <taxon>Ophiocordycipitaceae</taxon>
        <taxon>Ophiocordyceps</taxon>
    </lineage>
</organism>
<dbReference type="Pfam" id="PF18922">
    <property type="entry name" value="DUF5672"/>
    <property type="match status" value="1"/>
</dbReference>
<evidence type="ECO:0000256" key="1">
    <source>
        <dbReference type="SAM" id="MobiDB-lite"/>
    </source>
</evidence>
<keyword evidence="4" id="KW-1185">Reference proteome</keyword>
<comment type="caution">
    <text evidence="3">The sequence shown here is derived from an EMBL/GenBank/DDBJ whole genome shotgun (WGS) entry which is preliminary data.</text>
</comment>